<sequence length="79" mass="8933">MVRNHVAPASAMHTLVITEPISRNDCNLQARSKEPQEALWVASTSMPRNRNKKDRRWRKATPSVPMIVARCATFSSILC</sequence>
<proteinExistence type="predicted"/>
<comment type="caution">
    <text evidence="1">The sequence shown here is derived from an EMBL/GenBank/DDBJ whole genome shotgun (WGS) entry which is preliminary data.</text>
</comment>
<dbReference type="EMBL" id="JYDU01000022">
    <property type="protein sequence ID" value="KRX98378.1"/>
    <property type="molecule type" value="Genomic_DNA"/>
</dbReference>
<reference evidence="1 2" key="1">
    <citation type="submission" date="2015-01" db="EMBL/GenBank/DDBJ databases">
        <title>Evolution of Trichinella species and genotypes.</title>
        <authorList>
            <person name="Korhonen P.K."/>
            <person name="Edoardo P."/>
            <person name="Giuseppe L.R."/>
            <person name="Gasser R.B."/>
        </authorList>
    </citation>
    <scope>NUCLEOTIDE SEQUENCE [LARGE SCALE GENOMIC DNA]</scope>
    <source>
        <strain evidence="1">ISS141</strain>
    </source>
</reference>
<organism evidence="1 2">
    <name type="scientific">Trichinella pseudospiralis</name>
    <name type="common">Parasitic roundworm</name>
    <dbReference type="NCBI Taxonomy" id="6337"/>
    <lineage>
        <taxon>Eukaryota</taxon>
        <taxon>Metazoa</taxon>
        <taxon>Ecdysozoa</taxon>
        <taxon>Nematoda</taxon>
        <taxon>Enoplea</taxon>
        <taxon>Dorylaimia</taxon>
        <taxon>Trichinellida</taxon>
        <taxon>Trichinellidae</taxon>
        <taxon>Trichinella</taxon>
    </lineage>
</organism>
<name>A0A0V0YDU1_TRIPS</name>
<dbReference type="Proteomes" id="UP000054815">
    <property type="component" value="Unassembled WGS sequence"/>
</dbReference>
<gene>
    <name evidence="1" type="ORF">T4E_3342</name>
</gene>
<dbReference type="AlphaFoldDB" id="A0A0V0YDU1"/>
<evidence type="ECO:0000313" key="1">
    <source>
        <dbReference type="EMBL" id="KRX98378.1"/>
    </source>
</evidence>
<accession>A0A0V0YDU1</accession>
<protein>
    <submittedName>
        <fullName evidence="1">Uncharacterized protein</fullName>
    </submittedName>
</protein>
<evidence type="ECO:0000313" key="2">
    <source>
        <dbReference type="Proteomes" id="UP000054815"/>
    </source>
</evidence>